<keyword evidence="3" id="KW-1003">Cell membrane</keyword>
<accession>A0A6L5WZN5</accession>
<evidence type="ECO:0000256" key="7">
    <source>
        <dbReference type="SAM" id="Phobius"/>
    </source>
</evidence>
<gene>
    <name evidence="8" type="ORF">FYJ35_00430</name>
</gene>
<dbReference type="RefSeq" id="WP_154521535.1">
    <property type="nucleotide sequence ID" value="NZ_VULZ01000001.1"/>
</dbReference>
<dbReference type="AlphaFoldDB" id="A0A6L5WZN5"/>
<feature type="transmembrane region" description="Helical" evidence="7">
    <location>
        <begin position="128"/>
        <end position="150"/>
    </location>
</feature>
<comment type="subcellular location">
    <subcellularLocation>
        <location evidence="1">Membrane</location>
        <topology evidence="1">Multi-pass membrane protein</topology>
    </subcellularLocation>
</comment>
<evidence type="ECO:0000256" key="5">
    <source>
        <dbReference type="ARBA" id="ARBA00022989"/>
    </source>
</evidence>
<dbReference type="GO" id="GO:0016020">
    <property type="term" value="C:membrane"/>
    <property type="evidence" value="ECO:0007669"/>
    <property type="project" value="UniProtKB-SubCell"/>
</dbReference>
<evidence type="ECO:0000256" key="1">
    <source>
        <dbReference type="ARBA" id="ARBA00004141"/>
    </source>
</evidence>
<evidence type="ECO:0000313" key="9">
    <source>
        <dbReference type="Proteomes" id="UP000481852"/>
    </source>
</evidence>
<sequence length="321" mass="34457">MENLIFSINATLPIFLLMVLGYVLPLLKLVSRDFAKQLNSFVFKIALPFELFVDMAGQDFASAWNGKFVLFCLAATFLSICLAALISRIVLRNDRAERGEFIQVAYRSSAAILGVAFIQNIYGEGHTAMAALMMIGSVPLYNIFAVIVLMTTAQDAQQQSADRQSLVRKTVLGIVTNPILLGIFIGFAWSLLRLPLPGIPKKVISDVGKMATPLGLIAMGAMFDPAAARKKAGPAIVASLMKLLVLEAVFLPAAVAFGFRGQQLVALTVMLGSASTVACYVMATSMGHEGTLTSSTVMMTTAGCSFSLALWLYILKSLALI</sequence>
<feature type="transmembrane region" description="Helical" evidence="7">
    <location>
        <begin position="171"/>
        <end position="190"/>
    </location>
</feature>
<reference evidence="8 9" key="1">
    <citation type="submission" date="2019-08" db="EMBL/GenBank/DDBJ databases">
        <title>In-depth cultivation of the pig gut microbiome towards novel bacterial diversity and tailored functional studies.</title>
        <authorList>
            <person name="Wylensek D."/>
            <person name="Hitch T.C.A."/>
            <person name="Clavel T."/>
        </authorList>
    </citation>
    <scope>NUCLEOTIDE SEQUENCE [LARGE SCALE GENOMIC DNA]</scope>
    <source>
        <strain evidence="8 9">Oil+RF-744-WCA-WT-11</strain>
    </source>
</reference>
<comment type="caution">
    <text evidence="8">The sequence shown here is derived from an EMBL/GenBank/DDBJ whole genome shotgun (WGS) entry which is preliminary data.</text>
</comment>
<proteinExistence type="predicted"/>
<keyword evidence="9" id="KW-1185">Reference proteome</keyword>
<dbReference type="PANTHER" id="PTHR36838:SF4">
    <property type="entry name" value="AUXIN EFFLUX CARRIER FAMILY PROTEIN"/>
    <property type="match status" value="1"/>
</dbReference>
<organism evidence="8 9">
    <name type="scientific">Porcincola intestinalis</name>
    <dbReference type="NCBI Taxonomy" id="2606632"/>
    <lineage>
        <taxon>Bacteria</taxon>
        <taxon>Bacillati</taxon>
        <taxon>Bacillota</taxon>
        <taxon>Clostridia</taxon>
        <taxon>Lachnospirales</taxon>
        <taxon>Lachnospiraceae</taxon>
        <taxon>Porcincola</taxon>
    </lineage>
</organism>
<dbReference type="GO" id="GO:0055085">
    <property type="term" value="P:transmembrane transport"/>
    <property type="evidence" value="ECO:0007669"/>
    <property type="project" value="InterPro"/>
</dbReference>
<evidence type="ECO:0000256" key="3">
    <source>
        <dbReference type="ARBA" id="ARBA00022475"/>
    </source>
</evidence>
<feature type="transmembrane region" description="Helical" evidence="7">
    <location>
        <begin position="103"/>
        <end position="122"/>
    </location>
</feature>
<keyword evidence="6 7" id="KW-0472">Membrane</keyword>
<keyword evidence="2" id="KW-0813">Transport</keyword>
<dbReference type="PANTHER" id="PTHR36838">
    <property type="entry name" value="AUXIN EFFLUX CARRIER FAMILY PROTEIN"/>
    <property type="match status" value="1"/>
</dbReference>
<keyword evidence="5 7" id="KW-1133">Transmembrane helix</keyword>
<feature type="transmembrane region" description="Helical" evidence="7">
    <location>
        <begin position="68"/>
        <end position="91"/>
    </location>
</feature>
<dbReference type="InterPro" id="IPR004776">
    <property type="entry name" value="Mem_transp_PIN-like"/>
</dbReference>
<protein>
    <submittedName>
        <fullName evidence="8">AEC family transporter</fullName>
    </submittedName>
</protein>
<dbReference type="Pfam" id="PF03547">
    <property type="entry name" value="Mem_trans"/>
    <property type="match status" value="1"/>
</dbReference>
<evidence type="ECO:0000313" key="8">
    <source>
        <dbReference type="EMBL" id="MSS13531.1"/>
    </source>
</evidence>
<evidence type="ECO:0000256" key="2">
    <source>
        <dbReference type="ARBA" id="ARBA00022448"/>
    </source>
</evidence>
<feature type="transmembrane region" description="Helical" evidence="7">
    <location>
        <begin position="240"/>
        <end position="259"/>
    </location>
</feature>
<feature type="transmembrane region" description="Helical" evidence="7">
    <location>
        <begin position="6"/>
        <end position="26"/>
    </location>
</feature>
<name>A0A6L5WZN5_9FIRM</name>
<feature type="transmembrane region" description="Helical" evidence="7">
    <location>
        <begin position="265"/>
        <end position="283"/>
    </location>
</feature>
<feature type="transmembrane region" description="Helical" evidence="7">
    <location>
        <begin position="295"/>
        <end position="314"/>
    </location>
</feature>
<dbReference type="Proteomes" id="UP000481852">
    <property type="component" value="Unassembled WGS sequence"/>
</dbReference>
<evidence type="ECO:0000256" key="6">
    <source>
        <dbReference type="ARBA" id="ARBA00023136"/>
    </source>
</evidence>
<keyword evidence="4 7" id="KW-0812">Transmembrane</keyword>
<evidence type="ECO:0000256" key="4">
    <source>
        <dbReference type="ARBA" id="ARBA00022692"/>
    </source>
</evidence>
<dbReference type="EMBL" id="VULZ01000001">
    <property type="protein sequence ID" value="MSS13531.1"/>
    <property type="molecule type" value="Genomic_DNA"/>
</dbReference>